<dbReference type="AlphaFoldDB" id="S4N9N7"/>
<organism evidence="2 3">
    <name type="scientific">Streptomyces afghaniensis 772</name>
    <dbReference type="NCBI Taxonomy" id="1283301"/>
    <lineage>
        <taxon>Bacteria</taxon>
        <taxon>Bacillati</taxon>
        <taxon>Actinomycetota</taxon>
        <taxon>Actinomycetes</taxon>
        <taxon>Kitasatosporales</taxon>
        <taxon>Streptomycetaceae</taxon>
        <taxon>Streptomyces</taxon>
    </lineage>
</organism>
<dbReference type="HOGENOM" id="CLU_3367527_0_0_11"/>
<comment type="caution">
    <text evidence="2">The sequence shown here is derived from an EMBL/GenBank/DDBJ whole genome shotgun (WGS) entry which is preliminary data.</text>
</comment>
<keyword evidence="1" id="KW-1133">Transmembrane helix</keyword>
<dbReference type="EMBL" id="AOPY01001695">
    <property type="protein sequence ID" value="EPJ34494.1"/>
    <property type="molecule type" value="Genomic_DNA"/>
</dbReference>
<accession>S4N9N7</accession>
<evidence type="ECO:0000313" key="2">
    <source>
        <dbReference type="EMBL" id="EPJ34494.1"/>
    </source>
</evidence>
<gene>
    <name evidence="2" type="ORF">STAFG_8434</name>
</gene>
<proteinExistence type="predicted"/>
<keyword evidence="3" id="KW-1185">Reference proteome</keyword>
<evidence type="ECO:0000313" key="3">
    <source>
        <dbReference type="Proteomes" id="UP000015001"/>
    </source>
</evidence>
<sequence length="35" mass="3988">MLGKAKEVHWLLWGTSVLFLVYFAIDPIEQLLGAK</sequence>
<dbReference type="Proteomes" id="UP000015001">
    <property type="component" value="Unassembled WGS sequence"/>
</dbReference>
<evidence type="ECO:0000256" key="1">
    <source>
        <dbReference type="SAM" id="Phobius"/>
    </source>
</evidence>
<keyword evidence="1" id="KW-0812">Transmembrane</keyword>
<reference evidence="2 3" key="1">
    <citation type="submission" date="2013-02" db="EMBL/GenBank/DDBJ databases">
        <title>Draft Genome Sequence of Streptomyces afghaniensis, Which Produces Compounds of the Julimycin B-Complex.</title>
        <authorList>
            <person name="Gruening B.A."/>
            <person name="Praeg A."/>
            <person name="Erxleben A."/>
            <person name="Guenther S."/>
            <person name="Fiedler H.-P."/>
            <person name="Goodfellow M."/>
            <person name="Mueller M."/>
        </authorList>
    </citation>
    <scope>NUCLEOTIDE SEQUENCE [LARGE SCALE GENOMIC DNA]</scope>
    <source>
        <strain evidence="2 3">772</strain>
    </source>
</reference>
<keyword evidence="1" id="KW-0472">Membrane</keyword>
<feature type="transmembrane region" description="Helical" evidence="1">
    <location>
        <begin position="7"/>
        <end position="25"/>
    </location>
</feature>
<protein>
    <submittedName>
        <fullName evidence="2">Uncharacterized protein</fullName>
    </submittedName>
</protein>
<name>S4N9N7_9ACTN</name>